<feature type="transmembrane region" description="Helical" evidence="1">
    <location>
        <begin position="150"/>
        <end position="169"/>
    </location>
</feature>
<feature type="transmembrane region" description="Helical" evidence="1">
    <location>
        <begin position="88"/>
        <end position="105"/>
    </location>
</feature>
<feature type="transmembrane region" description="Helical" evidence="1">
    <location>
        <begin position="12"/>
        <end position="30"/>
    </location>
</feature>
<dbReference type="EMBL" id="RQHW01000047">
    <property type="protein sequence ID" value="TGN18705.1"/>
    <property type="molecule type" value="Genomic_DNA"/>
</dbReference>
<keyword evidence="1" id="KW-0812">Transmembrane</keyword>
<feature type="transmembrane region" description="Helical" evidence="1">
    <location>
        <begin position="51"/>
        <end position="68"/>
    </location>
</feature>
<dbReference type="RefSeq" id="WP_135761387.1">
    <property type="nucleotide sequence ID" value="NZ_RQHW01000047.1"/>
</dbReference>
<name>A0A4R9LZ08_9LEPT</name>
<dbReference type="Proteomes" id="UP000298058">
    <property type="component" value="Unassembled WGS sequence"/>
</dbReference>
<organism evidence="2 3">
    <name type="scientific">Leptospira idonii</name>
    <dbReference type="NCBI Taxonomy" id="1193500"/>
    <lineage>
        <taxon>Bacteria</taxon>
        <taxon>Pseudomonadati</taxon>
        <taxon>Spirochaetota</taxon>
        <taxon>Spirochaetia</taxon>
        <taxon>Leptospirales</taxon>
        <taxon>Leptospiraceae</taxon>
        <taxon>Leptospira</taxon>
    </lineage>
</organism>
<keyword evidence="3" id="KW-1185">Reference proteome</keyword>
<keyword evidence="1" id="KW-1133">Transmembrane helix</keyword>
<comment type="caution">
    <text evidence="2">The sequence shown here is derived from an EMBL/GenBank/DDBJ whole genome shotgun (WGS) entry which is preliminary data.</text>
</comment>
<dbReference type="OrthoDB" id="344468at2"/>
<gene>
    <name evidence="2" type="ORF">EHS15_15150</name>
</gene>
<protein>
    <submittedName>
        <fullName evidence="2">Uncharacterized protein</fullName>
    </submittedName>
</protein>
<accession>A0A4R9LZ08</accession>
<sequence length="178" mass="21545">MITSILNGFTEFFRFTILSIPLIVLGWFHISKTGLLYLYQFWNKKIVLDKIFFLLLFFQLVLSALPWFRYEVQFFDSPESVNIGPKWNFFFILVSLFNFFFLGFWKSSWVRIWFFSTQILLIIIMIWGYLEPNRYYYDLVNKNEIQYNHVFYVFCGVSLVCFGIGFLTFQKEDEVFQG</sequence>
<feature type="transmembrane region" description="Helical" evidence="1">
    <location>
        <begin position="112"/>
        <end position="130"/>
    </location>
</feature>
<keyword evidence="1" id="KW-0472">Membrane</keyword>
<evidence type="ECO:0000313" key="2">
    <source>
        <dbReference type="EMBL" id="TGN18705.1"/>
    </source>
</evidence>
<evidence type="ECO:0000313" key="3">
    <source>
        <dbReference type="Proteomes" id="UP000298058"/>
    </source>
</evidence>
<dbReference type="AlphaFoldDB" id="A0A4R9LZ08"/>
<evidence type="ECO:0000256" key="1">
    <source>
        <dbReference type="SAM" id="Phobius"/>
    </source>
</evidence>
<reference evidence="2" key="1">
    <citation type="journal article" date="2019" name="PLoS Negl. Trop. Dis.">
        <title>Revisiting the worldwide diversity of Leptospira species in the environment.</title>
        <authorList>
            <person name="Vincent A.T."/>
            <person name="Schiettekatte O."/>
            <person name="Bourhy P."/>
            <person name="Veyrier F.J."/>
            <person name="Picardeau M."/>
        </authorList>
    </citation>
    <scope>NUCLEOTIDE SEQUENCE [LARGE SCALE GENOMIC DNA]</scope>
    <source>
        <strain evidence="2">201300427</strain>
    </source>
</reference>
<proteinExistence type="predicted"/>